<keyword evidence="8 12" id="KW-0406">Ion transport</keyword>
<dbReference type="EMBL" id="CAACVG010008293">
    <property type="protein sequence ID" value="VEN49183.1"/>
    <property type="molecule type" value="Genomic_DNA"/>
</dbReference>
<dbReference type="InterPro" id="IPR001873">
    <property type="entry name" value="ENaC"/>
</dbReference>
<evidence type="ECO:0000313" key="15">
    <source>
        <dbReference type="Proteomes" id="UP000410492"/>
    </source>
</evidence>
<dbReference type="PROSITE" id="PS01206">
    <property type="entry name" value="ASC"/>
    <property type="match status" value="1"/>
</dbReference>
<evidence type="ECO:0000256" key="11">
    <source>
        <dbReference type="ARBA" id="ARBA00023303"/>
    </source>
</evidence>
<reference evidence="14 15" key="1">
    <citation type="submission" date="2019-01" db="EMBL/GenBank/DDBJ databases">
        <authorList>
            <person name="Sayadi A."/>
        </authorList>
    </citation>
    <scope>NUCLEOTIDE SEQUENCE [LARGE SCALE GENOMIC DNA]</scope>
</reference>
<name>A0A653CMN0_CALMS</name>
<dbReference type="Gene3D" id="2.60.470.10">
    <property type="entry name" value="Acid-sensing ion channels like domains"/>
    <property type="match status" value="1"/>
</dbReference>
<sequence length="482" mass="55924">MMVYQIFDRYKNYPVLMAFSMKETRLQQIPFPAVTICPRAKFSLSRFNATAVQDKVLRKNHTSQEKEELAFASSVCAFPIWQPVNYTRENFYRFLNESRPYILKYCEYLDQVQKCRDNFTPILTEEGVCYSFNILDKADMFRDNVEFILPNYHSATSMKNWEVEKGYTASEIDAYPRRALRVGQKNALSIMLKTKKEDIEFLCAGLQSGYRINVHFPSVYPDVTQNFFTVPLGQSVTGLIIPEMIRTSEGVKQFHPKTRDCYFQSERPLKFFKVYSQTNCLMECKANYTLRLCGCVGFWMPKAEGTPICIMMRQFCVEDVVDNTFFAVSNDYSLIEDKSKYSNLTQCDCLPMCTDITYKLELSQNPITFPPAFPHHLQIMNGDWLDLTHFSILTLYFKNNHIETRERNELYSLSDVIANFGGLLGLFTGFSILSAIEIIYFLSLRIWGNIKLFSNWSGSRKEISNETDSSKIAPSSDIYHMC</sequence>
<accession>A0A653CMN0</accession>
<evidence type="ECO:0000256" key="5">
    <source>
        <dbReference type="ARBA" id="ARBA00022692"/>
    </source>
</evidence>
<organism evidence="14 15">
    <name type="scientific">Callosobruchus maculatus</name>
    <name type="common">Southern cowpea weevil</name>
    <name type="synonym">Pulse bruchid</name>
    <dbReference type="NCBI Taxonomy" id="64391"/>
    <lineage>
        <taxon>Eukaryota</taxon>
        <taxon>Metazoa</taxon>
        <taxon>Ecdysozoa</taxon>
        <taxon>Arthropoda</taxon>
        <taxon>Hexapoda</taxon>
        <taxon>Insecta</taxon>
        <taxon>Pterygota</taxon>
        <taxon>Neoptera</taxon>
        <taxon>Endopterygota</taxon>
        <taxon>Coleoptera</taxon>
        <taxon>Polyphaga</taxon>
        <taxon>Cucujiformia</taxon>
        <taxon>Chrysomeloidea</taxon>
        <taxon>Chrysomelidae</taxon>
        <taxon>Bruchinae</taxon>
        <taxon>Bruchini</taxon>
        <taxon>Callosobruchus</taxon>
    </lineage>
</organism>
<evidence type="ECO:0000256" key="7">
    <source>
        <dbReference type="ARBA" id="ARBA00023053"/>
    </source>
</evidence>
<dbReference type="GO" id="GO:0005886">
    <property type="term" value="C:plasma membrane"/>
    <property type="evidence" value="ECO:0007669"/>
    <property type="project" value="TreeGrafter"/>
</dbReference>
<protein>
    <recommendedName>
        <fullName evidence="16">Pickpocket protein 28</fullName>
    </recommendedName>
</protein>
<gene>
    <name evidence="14" type="ORF">CALMAC_LOCUS10385</name>
</gene>
<dbReference type="PANTHER" id="PTHR11690">
    <property type="entry name" value="AMILORIDE-SENSITIVE SODIUM CHANNEL-RELATED"/>
    <property type="match status" value="1"/>
</dbReference>
<keyword evidence="9 13" id="KW-0472">Membrane</keyword>
<comment type="similarity">
    <text evidence="2 12">Belongs to the amiloride-sensitive sodium channel (TC 1.A.6) family.</text>
</comment>
<keyword evidence="15" id="KW-1185">Reference proteome</keyword>
<evidence type="ECO:0000256" key="8">
    <source>
        <dbReference type="ARBA" id="ARBA00023065"/>
    </source>
</evidence>
<dbReference type="AlphaFoldDB" id="A0A653CMN0"/>
<keyword evidence="4 12" id="KW-0894">Sodium channel</keyword>
<keyword evidence="6 13" id="KW-1133">Transmembrane helix</keyword>
<keyword evidence="10 12" id="KW-0739">Sodium transport</keyword>
<evidence type="ECO:0000256" key="4">
    <source>
        <dbReference type="ARBA" id="ARBA00022461"/>
    </source>
</evidence>
<keyword evidence="7" id="KW-0915">Sodium</keyword>
<evidence type="ECO:0000256" key="1">
    <source>
        <dbReference type="ARBA" id="ARBA00004141"/>
    </source>
</evidence>
<proteinExistence type="inferred from homology"/>
<evidence type="ECO:0000256" key="12">
    <source>
        <dbReference type="RuleBase" id="RU000679"/>
    </source>
</evidence>
<feature type="transmembrane region" description="Helical" evidence="13">
    <location>
        <begin position="420"/>
        <end position="442"/>
    </location>
</feature>
<dbReference type="GO" id="GO:0015280">
    <property type="term" value="F:ligand-gated sodium channel activity"/>
    <property type="evidence" value="ECO:0007669"/>
    <property type="project" value="TreeGrafter"/>
</dbReference>
<dbReference type="Proteomes" id="UP000410492">
    <property type="component" value="Unassembled WGS sequence"/>
</dbReference>
<dbReference type="Pfam" id="PF00858">
    <property type="entry name" value="ASC"/>
    <property type="match status" value="1"/>
</dbReference>
<evidence type="ECO:0000256" key="10">
    <source>
        <dbReference type="ARBA" id="ARBA00023201"/>
    </source>
</evidence>
<dbReference type="Gene3D" id="1.10.287.770">
    <property type="entry name" value="YojJ-like"/>
    <property type="match status" value="1"/>
</dbReference>
<evidence type="ECO:0000256" key="13">
    <source>
        <dbReference type="SAM" id="Phobius"/>
    </source>
</evidence>
<comment type="subcellular location">
    <subcellularLocation>
        <location evidence="1">Membrane</location>
        <topology evidence="1">Multi-pass membrane protein</topology>
    </subcellularLocation>
</comment>
<dbReference type="PRINTS" id="PR01078">
    <property type="entry name" value="AMINACHANNEL"/>
</dbReference>
<evidence type="ECO:0008006" key="16">
    <source>
        <dbReference type="Google" id="ProtNLM"/>
    </source>
</evidence>
<evidence type="ECO:0000313" key="14">
    <source>
        <dbReference type="EMBL" id="VEN49183.1"/>
    </source>
</evidence>
<evidence type="ECO:0000256" key="6">
    <source>
        <dbReference type="ARBA" id="ARBA00022989"/>
    </source>
</evidence>
<dbReference type="InterPro" id="IPR020903">
    <property type="entry name" value="ENaC_CS"/>
</dbReference>
<evidence type="ECO:0000256" key="9">
    <source>
        <dbReference type="ARBA" id="ARBA00023136"/>
    </source>
</evidence>
<keyword evidence="5 12" id="KW-0812">Transmembrane</keyword>
<dbReference type="OrthoDB" id="6021021at2759"/>
<keyword evidence="11 12" id="KW-0407">Ion channel</keyword>
<evidence type="ECO:0000256" key="3">
    <source>
        <dbReference type="ARBA" id="ARBA00022448"/>
    </source>
</evidence>
<dbReference type="PANTHER" id="PTHR11690:SF288">
    <property type="entry name" value="AMILORIDE-SENSITIVE NA+ CHANNEL-RELATED"/>
    <property type="match status" value="1"/>
</dbReference>
<evidence type="ECO:0000256" key="2">
    <source>
        <dbReference type="ARBA" id="ARBA00007193"/>
    </source>
</evidence>
<keyword evidence="3 12" id="KW-0813">Transport</keyword>